<feature type="compositionally biased region" description="Polar residues" evidence="1">
    <location>
        <begin position="31"/>
        <end position="40"/>
    </location>
</feature>
<dbReference type="Proteomes" id="UP000236584">
    <property type="component" value="Chromosome"/>
</dbReference>
<evidence type="ECO:0000256" key="1">
    <source>
        <dbReference type="SAM" id="MobiDB-lite"/>
    </source>
</evidence>
<gene>
    <name evidence="2" type="ORF">C2R22_01355</name>
</gene>
<dbReference type="KEGG" id="srub:C2R22_01355"/>
<dbReference type="OrthoDB" id="313336at2157"/>
<evidence type="ECO:0000313" key="2">
    <source>
        <dbReference type="EMBL" id="AUV80468.1"/>
    </source>
</evidence>
<proteinExistence type="predicted"/>
<dbReference type="PROSITE" id="PS51257">
    <property type="entry name" value="PROKAR_LIPOPROTEIN"/>
    <property type="match status" value="1"/>
</dbReference>
<feature type="region of interest" description="Disordered" evidence="1">
    <location>
        <begin position="291"/>
        <end position="336"/>
    </location>
</feature>
<name>A0A2I8VEW5_9EURY</name>
<feature type="region of interest" description="Disordered" evidence="1">
    <location>
        <begin position="23"/>
        <end position="72"/>
    </location>
</feature>
<reference evidence="2 3" key="1">
    <citation type="submission" date="2018-01" db="EMBL/GenBank/DDBJ databases">
        <title>Complete genome sequence of Salinigranum rubrum GX10T, an extremely halophilic archaeon isolated from a marine solar saltern.</title>
        <authorList>
            <person name="Han S."/>
        </authorList>
    </citation>
    <scope>NUCLEOTIDE SEQUENCE [LARGE SCALE GENOMIC DNA]</scope>
    <source>
        <strain evidence="2 3">GX10</strain>
    </source>
</reference>
<organism evidence="2 3">
    <name type="scientific">Salinigranum rubrum</name>
    <dbReference type="NCBI Taxonomy" id="755307"/>
    <lineage>
        <taxon>Archaea</taxon>
        <taxon>Methanobacteriati</taxon>
        <taxon>Methanobacteriota</taxon>
        <taxon>Stenosarchaea group</taxon>
        <taxon>Halobacteria</taxon>
        <taxon>Halobacteriales</taxon>
        <taxon>Haloferacaceae</taxon>
        <taxon>Salinigranum</taxon>
    </lineage>
</organism>
<evidence type="ECO:0000313" key="3">
    <source>
        <dbReference type="Proteomes" id="UP000236584"/>
    </source>
</evidence>
<sequence>MRQPSRRAFLGTTAGLCLGVAGCLDRGRSGASPTETPTPRESSRATPEPTPTADASTPRTLGTEQPVGGVPVTVSNLAVQDSVLYRDTDDSMAVASDEGKRYVLVSVSGNESGPPPEAFALVVDGKEFEPTAFRGGIDEYGPRYDPGYGVEEGYLPFVVPASLDADEGRIAVENESQTAAWRLAEIDLDALRRPKAAFELRTVELPETLRRYDPVSVRVTAENVGDVPGTFRGVLNVTNLVAAYAPYPFALDADPGETVVWEETFREGPSRGVESVGFFLYTVGGNRERRATVRGRNETARGTATATRTETSATTTETANATETATPRETATATDS</sequence>
<dbReference type="GeneID" id="35590694"/>
<accession>A0A2I8VEW5</accession>
<protein>
    <submittedName>
        <fullName evidence="2">Uncharacterized protein</fullName>
    </submittedName>
</protein>
<feature type="compositionally biased region" description="Low complexity" evidence="1">
    <location>
        <begin position="300"/>
        <end position="336"/>
    </location>
</feature>
<dbReference type="AlphaFoldDB" id="A0A2I8VEW5"/>
<feature type="compositionally biased region" description="Polar residues" evidence="1">
    <location>
        <begin position="53"/>
        <end position="63"/>
    </location>
</feature>
<keyword evidence="3" id="KW-1185">Reference proteome</keyword>
<dbReference type="RefSeq" id="WP_103423976.1">
    <property type="nucleotide sequence ID" value="NZ_CP026309.1"/>
</dbReference>
<dbReference type="EMBL" id="CP026309">
    <property type="protein sequence ID" value="AUV80468.1"/>
    <property type="molecule type" value="Genomic_DNA"/>
</dbReference>